<feature type="active site" description="Proton acceptor; specific for (R)-substrate epimerization" evidence="5">
    <location>
        <position position="155"/>
    </location>
</feature>
<dbReference type="SUPFAM" id="SSF54826">
    <property type="entry name" value="Enolase N-terminal domain-like"/>
    <property type="match status" value="1"/>
</dbReference>
<protein>
    <recommendedName>
        <fullName evidence="7">Dipeptide epimerase</fullName>
        <ecNumber evidence="7">5.1.1.-</ecNumber>
    </recommendedName>
</protein>
<gene>
    <name evidence="9" type="ORF">E0W69_003700</name>
</gene>
<keyword evidence="10" id="KW-1185">Reference proteome</keyword>
<reference evidence="9 10" key="1">
    <citation type="submission" date="2019-09" db="EMBL/GenBank/DDBJ databases">
        <title>Complete genome sequence of Arachidicoccus sp. B3-10 isolated from apple orchard soil.</title>
        <authorList>
            <person name="Kim H.S."/>
            <person name="Han K.-I."/>
            <person name="Suh M.K."/>
            <person name="Lee K.C."/>
            <person name="Eom M.K."/>
            <person name="Kim J.-S."/>
            <person name="Kang S.W."/>
            <person name="Sin Y."/>
            <person name="Lee J.-S."/>
        </authorList>
    </citation>
    <scope>NUCLEOTIDE SEQUENCE [LARGE SCALE GENOMIC DNA]</scope>
    <source>
        <strain evidence="9 10">B3-10</strain>
    </source>
</reference>
<dbReference type="GO" id="GO:0009063">
    <property type="term" value="P:amino acid catabolic process"/>
    <property type="evidence" value="ECO:0007669"/>
    <property type="project" value="InterPro"/>
</dbReference>
<dbReference type="Gene3D" id="3.20.20.120">
    <property type="entry name" value="Enolase-like C-terminal domain"/>
    <property type="match status" value="1"/>
</dbReference>
<dbReference type="InterPro" id="IPR034603">
    <property type="entry name" value="Dipeptide_epimerase"/>
</dbReference>
<comment type="cofactor">
    <cofactor evidence="6 7">
        <name>Mg(2+)</name>
        <dbReference type="ChEBI" id="CHEBI:18420"/>
    </cofactor>
    <text evidence="6 7">Binds 1 Mg(2+) ion per subunit.</text>
</comment>
<dbReference type="Pfam" id="PF13378">
    <property type="entry name" value="MR_MLE_C"/>
    <property type="match status" value="1"/>
</dbReference>
<evidence type="ECO:0000256" key="7">
    <source>
        <dbReference type="RuleBase" id="RU366006"/>
    </source>
</evidence>
<feature type="active site" description="Proton acceptor; specific for (S)-substrate epimerization" evidence="5">
    <location>
        <position position="252"/>
    </location>
</feature>
<dbReference type="EC" id="5.1.1.-" evidence="7"/>
<dbReference type="SMART" id="SM00922">
    <property type="entry name" value="MR_MLE"/>
    <property type="match status" value="1"/>
</dbReference>
<proteinExistence type="inferred from homology"/>
<dbReference type="PANTHER" id="PTHR48080:SF3">
    <property type="entry name" value="ENOLASE SUPERFAMILY MEMBER DDB_G0284701"/>
    <property type="match status" value="1"/>
</dbReference>
<evidence type="ECO:0000259" key="8">
    <source>
        <dbReference type="SMART" id="SM00922"/>
    </source>
</evidence>
<dbReference type="OrthoDB" id="9775391at2"/>
<keyword evidence="2 6" id="KW-0479">Metal-binding</keyword>
<dbReference type="GO" id="GO:0016855">
    <property type="term" value="F:racemase and epimerase activity, acting on amino acids and derivatives"/>
    <property type="evidence" value="ECO:0007669"/>
    <property type="project" value="UniProtKB-UniRule"/>
</dbReference>
<feature type="binding site" evidence="6">
    <location>
        <position position="179"/>
    </location>
    <ligand>
        <name>Mg(2+)</name>
        <dbReference type="ChEBI" id="CHEBI:18420"/>
    </ligand>
</feature>
<dbReference type="RefSeq" id="WP_131328694.1">
    <property type="nucleotide sequence ID" value="NZ_CP044016.1"/>
</dbReference>
<dbReference type="CDD" id="cd03319">
    <property type="entry name" value="L-Ala-DL-Glu_epimerase"/>
    <property type="match status" value="1"/>
</dbReference>
<dbReference type="InterPro" id="IPR036849">
    <property type="entry name" value="Enolase-like_C_sf"/>
</dbReference>
<dbReference type="Gene3D" id="3.30.390.10">
    <property type="entry name" value="Enolase-like, N-terminal domain"/>
    <property type="match status" value="1"/>
</dbReference>
<keyword evidence="3 6" id="KW-0460">Magnesium</keyword>
<feature type="binding site" evidence="6">
    <location>
        <position position="205"/>
    </location>
    <ligand>
        <name>Mg(2+)</name>
        <dbReference type="ChEBI" id="CHEBI:18420"/>
    </ligand>
</feature>
<dbReference type="InterPro" id="IPR013342">
    <property type="entry name" value="Mandelate_racemase_C"/>
</dbReference>
<feature type="binding site" evidence="6">
    <location>
        <position position="230"/>
    </location>
    <ligand>
        <name>Mg(2+)</name>
        <dbReference type="ChEBI" id="CHEBI:18420"/>
    </ligand>
</feature>
<feature type="domain" description="Mandelate racemase/muconate lactonizing enzyme C-terminal" evidence="8">
    <location>
        <begin position="137"/>
        <end position="226"/>
    </location>
</feature>
<evidence type="ECO:0000256" key="2">
    <source>
        <dbReference type="ARBA" id="ARBA00022723"/>
    </source>
</evidence>
<evidence type="ECO:0000313" key="9">
    <source>
        <dbReference type="EMBL" id="QES87807.1"/>
    </source>
</evidence>
<comment type="similarity">
    <text evidence="1 7">Belongs to the mandelate racemase/muconate lactonizing enzyme family.</text>
</comment>
<dbReference type="SFLD" id="SFLDG00180">
    <property type="entry name" value="muconate_cycloisomerase"/>
    <property type="match status" value="1"/>
</dbReference>
<dbReference type="KEGG" id="arac:E0W69_003700"/>
<dbReference type="EMBL" id="CP044016">
    <property type="protein sequence ID" value="QES87807.1"/>
    <property type="molecule type" value="Genomic_DNA"/>
</dbReference>
<dbReference type="InterPro" id="IPR029017">
    <property type="entry name" value="Enolase-like_N"/>
</dbReference>
<evidence type="ECO:0000256" key="4">
    <source>
        <dbReference type="ARBA" id="ARBA00023235"/>
    </source>
</evidence>
<dbReference type="PROSITE" id="PS00909">
    <property type="entry name" value="MR_MLE_2"/>
    <property type="match status" value="1"/>
</dbReference>
<dbReference type="SUPFAM" id="SSF51604">
    <property type="entry name" value="Enolase C-terminal domain-like"/>
    <property type="match status" value="1"/>
</dbReference>
<accession>A0A5P2FXZ0</accession>
<dbReference type="InterPro" id="IPR018110">
    <property type="entry name" value="Mandel_Rmase/mucon_lact_enz_CS"/>
</dbReference>
<organism evidence="9 10">
    <name type="scientific">Rhizosphaericola mali</name>
    <dbReference type="NCBI Taxonomy" id="2545455"/>
    <lineage>
        <taxon>Bacteria</taxon>
        <taxon>Pseudomonadati</taxon>
        <taxon>Bacteroidota</taxon>
        <taxon>Chitinophagia</taxon>
        <taxon>Chitinophagales</taxon>
        <taxon>Chitinophagaceae</taxon>
        <taxon>Rhizosphaericola</taxon>
    </lineage>
</organism>
<dbReference type="PANTHER" id="PTHR48080">
    <property type="entry name" value="D-GALACTONATE DEHYDRATASE-RELATED"/>
    <property type="match status" value="1"/>
</dbReference>
<dbReference type="InterPro" id="IPR029065">
    <property type="entry name" value="Enolase_C-like"/>
</dbReference>
<keyword evidence="4 7" id="KW-0413">Isomerase</keyword>
<dbReference type="AlphaFoldDB" id="A0A5P2FXZ0"/>
<evidence type="ECO:0000256" key="6">
    <source>
        <dbReference type="PIRSR" id="PIRSR634603-3"/>
    </source>
</evidence>
<evidence type="ECO:0000256" key="3">
    <source>
        <dbReference type="ARBA" id="ARBA00022842"/>
    </source>
</evidence>
<name>A0A5P2FXZ0_9BACT</name>
<evidence type="ECO:0000256" key="5">
    <source>
        <dbReference type="PIRSR" id="PIRSR634603-1"/>
    </source>
</evidence>
<evidence type="ECO:0000256" key="1">
    <source>
        <dbReference type="ARBA" id="ARBA00008031"/>
    </source>
</evidence>
<dbReference type="SFLD" id="SFLDS00001">
    <property type="entry name" value="Enolase"/>
    <property type="match status" value="1"/>
</dbReference>
<sequence>MRVLYKKIDTPFEYPFTISGGRTKSSQPAMIVGLNLGNFIGWGEAPAITYYNVTVESMIEELECKKDVIEKFALIDPERFWHFLHHLFPDNPFLVCALDIAGWDLFGKLDKQPIYKIWDLEWKNTPLTDYTIGIDTPEKMLEKLKQHPWPIYKIKLGTEDDIAILKEIRNVTSSPIRIDANAGWTLEKALNILPELEKLDVELIEQPLAKDNWADMKILKEKSNIPLIADESCVSEHDVLKCAPFFHGINIKLTKCSGMTPAKRMVQEARSLSLKVMMGSMNETNIGSAAIAQFLPILDYVDMDGPILLKEDDMEGLNIENGIISLSGGYGLGIRKKK</sequence>
<dbReference type="GO" id="GO:0000287">
    <property type="term" value="F:magnesium ion binding"/>
    <property type="evidence" value="ECO:0007669"/>
    <property type="project" value="UniProtKB-ARBA"/>
</dbReference>
<dbReference type="InterPro" id="IPR034593">
    <property type="entry name" value="DgoD-like"/>
</dbReference>
<evidence type="ECO:0000313" key="10">
    <source>
        <dbReference type="Proteomes" id="UP000292424"/>
    </source>
</evidence>
<dbReference type="Proteomes" id="UP000292424">
    <property type="component" value="Chromosome"/>
</dbReference>